<protein>
    <submittedName>
        <fullName evidence="2">TadE-like protein</fullName>
    </submittedName>
</protein>
<sequence>MEMALVIPIIFGLLFAAIDFSRAQNVRNTAALAAYEGAREGILPGRTASGIQQVVQANIDTLGIVDAVITVTPTTITPRTSEITVVVTTPMDSNLYAYSKFFAGKTITTTCTLARESELTKQSQDATLTQ</sequence>
<organism evidence="2 3">
    <name type="scientific">Rubripirellula tenax</name>
    <dbReference type="NCBI Taxonomy" id="2528015"/>
    <lineage>
        <taxon>Bacteria</taxon>
        <taxon>Pseudomonadati</taxon>
        <taxon>Planctomycetota</taxon>
        <taxon>Planctomycetia</taxon>
        <taxon>Pirellulales</taxon>
        <taxon>Pirellulaceae</taxon>
        <taxon>Rubripirellula</taxon>
    </lineage>
</organism>
<dbReference type="AlphaFoldDB" id="A0A5C6ENP9"/>
<evidence type="ECO:0000313" key="3">
    <source>
        <dbReference type="Proteomes" id="UP000318288"/>
    </source>
</evidence>
<dbReference type="InterPro" id="IPR012495">
    <property type="entry name" value="TadE-like_dom"/>
</dbReference>
<evidence type="ECO:0000259" key="1">
    <source>
        <dbReference type="Pfam" id="PF07811"/>
    </source>
</evidence>
<proteinExistence type="predicted"/>
<evidence type="ECO:0000313" key="2">
    <source>
        <dbReference type="EMBL" id="TWU50508.1"/>
    </source>
</evidence>
<accession>A0A5C6ENP9</accession>
<dbReference type="Proteomes" id="UP000318288">
    <property type="component" value="Unassembled WGS sequence"/>
</dbReference>
<reference evidence="2 3" key="1">
    <citation type="submission" date="2019-02" db="EMBL/GenBank/DDBJ databases">
        <title>Deep-cultivation of Planctomycetes and their phenomic and genomic characterization uncovers novel biology.</title>
        <authorList>
            <person name="Wiegand S."/>
            <person name="Jogler M."/>
            <person name="Boedeker C."/>
            <person name="Pinto D."/>
            <person name="Vollmers J."/>
            <person name="Rivas-Marin E."/>
            <person name="Kohn T."/>
            <person name="Peeters S.H."/>
            <person name="Heuer A."/>
            <person name="Rast P."/>
            <person name="Oberbeckmann S."/>
            <person name="Bunk B."/>
            <person name="Jeske O."/>
            <person name="Meyerdierks A."/>
            <person name="Storesund J.E."/>
            <person name="Kallscheuer N."/>
            <person name="Luecker S."/>
            <person name="Lage O.M."/>
            <person name="Pohl T."/>
            <person name="Merkel B.J."/>
            <person name="Hornburger P."/>
            <person name="Mueller R.-W."/>
            <person name="Bruemmer F."/>
            <person name="Labrenz M."/>
            <person name="Spormann A.M."/>
            <person name="Op Den Camp H."/>
            <person name="Overmann J."/>
            <person name="Amann R."/>
            <person name="Jetten M.S.M."/>
            <person name="Mascher T."/>
            <person name="Medema M.H."/>
            <person name="Devos D.P."/>
            <person name="Kaster A.-K."/>
            <person name="Ovreas L."/>
            <person name="Rohde M."/>
            <person name="Galperin M.Y."/>
            <person name="Jogler C."/>
        </authorList>
    </citation>
    <scope>NUCLEOTIDE SEQUENCE [LARGE SCALE GENOMIC DNA]</scope>
    <source>
        <strain evidence="2 3">Poly51</strain>
    </source>
</reference>
<dbReference type="Pfam" id="PF07811">
    <property type="entry name" value="TadE"/>
    <property type="match status" value="1"/>
</dbReference>
<dbReference type="EMBL" id="SJPW01000005">
    <property type="protein sequence ID" value="TWU50508.1"/>
    <property type="molecule type" value="Genomic_DNA"/>
</dbReference>
<keyword evidence="3" id="KW-1185">Reference proteome</keyword>
<feature type="domain" description="TadE-like" evidence="1">
    <location>
        <begin position="2"/>
        <end position="39"/>
    </location>
</feature>
<gene>
    <name evidence="2" type="ORF">Poly51_37980</name>
</gene>
<comment type="caution">
    <text evidence="2">The sequence shown here is derived from an EMBL/GenBank/DDBJ whole genome shotgun (WGS) entry which is preliminary data.</text>
</comment>
<name>A0A5C6ENP9_9BACT</name>